<dbReference type="InterPro" id="IPR036953">
    <property type="entry name" value="GreA/GreB_C_sf"/>
</dbReference>
<dbReference type="InterPro" id="IPR023459">
    <property type="entry name" value="Tscrpt_elong_fac_GreA/B_fam"/>
</dbReference>
<dbReference type="InterPro" id="IPR001437">
    <property type="entry name" value="Tscrpt_elong_fac_GreA/B_C"/>
</dbReference>
<proteinExistence type="predicted"/>
<comment type="caution">
    <text evidence="2">The sequence shown here is derived from an EMBL/GenBank/DDBJ whole genome shotgun (WGS) entry which is preliminary data.</text>
</comment>
<keyword evidence="2" id="KW-0648">Protein biosynthesis</keyword>
<evidence type="ECO:0000313" key="2">
    <source>
        <dbReference type="EMBL" id="PKW16995.1"/>
    </source>
</evidence>
<dbReference type="Proteomes" id="UP000233786">
    <property type="component" value="Unassembled WGS sequence"/>
</dbReference>
<feature type="domain" description="Transcription elongation factor GreA/GreB C-terminal" evidence="1">
    <location>
        <begin position="72"/>
        <end position="142"/>
    </location>
</feature>
<dbReference type="PIRSF" id="PIRSF006092">
    <property type="entry name" value="GreA_GreB"/>
    <property type="match status" value="1"/>
</dbReference>
<dbReference type="SUPFAM" id="SSF54534">
    <property type="entry name" value="FKBP-like"/>
    <property type="match status" value="1"/>
</dbReference>
<keyword evidence="2" id="KW-0251">Elongation factor</keyword>
<dbReference type="STRING" id="994479.GCA_000194155_01523"/>
<name>A0A2N3Y270_SACSN</name>
<dbReference type="Pfam" id="PF01272">
    <property type="entry name" value="GreA_GreB"/>
    <property type="match status" value="1"/>
</dbReference>
<dbReference type="GO" id="GO:0070063">
    <property type="term" value="F:RNA polymerase binding"/>
    <property type="evidence" value="ECO:0007669"/>
    <property type="project" value="InterPro"/>
</dbReference>
<dbReference type="Gene3D" id="3.10.50.30">
    <property type="entry name" value="Transcription elongation factor, GreA/GreB, C-terminal domain"/>
    <property type="match status" value="1"/>
</dbReference>
<evidence type="ECO:0000313" key="3">
    <source>
        <dbReference type="Proteomes" id="UP000233786"/>
    </source>
</evidence>
<gene>
    <name evidence="2" type="ORF">A8926_4910</name>
</gene>
<sequence length="156" mass="16816">MATTQRLWLTQHAHDRLREELAELLDRRQGGSAEGTANDQDFAADAGRRRGRIREIQELLRNAVVGEAPPDDGVAEPGMVLTVRFDDDETETFLLGARDGSDLDGLTVYSPDSPLGAALSGATQGEQRTYCVPNGGTVQVTLMRAVPYGRHGAGQP</sequence>
<keyword evidence="3" id="KW-1185">Reference proteome</keyword>
<accession>A0A2N3Y270</accession>
<evidence type="ECO:0000259" key="1">
    <source>
        <dbReference type="Pfam" id="PF01272"/>
    </source>
</evidence>
<dbReference type="GO" id="GO:0003746">
    <property type="term" value="F:translation elongation factor activity"/>
    <property type="evidence" value="ECO:0007669"/>
    <property type="project" value="UniProtKB-KW"/>
</dbReference>
<dbReference type="OrthoDB" id="5118809at2"/>
<reference evidence="2" key="1">
    <citation type="submission" date="2017-12" db="EMBL/GenBank/DDBJ databases">
        <title>Sequencing the genomes of 1000 Actinobacteria strains.</title>
        <authorList>
            <person name="Klenk H.-P."/>
        </authorList>
    </citation>
    <scope>NUCLEOTIDE SEQUENCE [LARGE SCALE GENOMIC DNA]</scope>
    <source>
        <strain evidence="2">DSM 44228</strain>
    </source>
</reference>
<dbReference type="RefSeq" id="WP_010693346.1">
    <property type="nucleotide sequence ID" value="NZ_CP061007.1"/>
</dbReference>
<protein>
    <submittedName>
        <fullName evidence="2">GreA/GreB family elongation factor</fullName>
    </submittedName>
</protein>
<dbReference type="EMBL" id="PJNB01000001">
    <property type="protein sequence ID" value="PKW16995.1"/>
    <property type="molecule type" value="Genomic_DNA"/>
</dbReference>
<dbReference type="AlphaFoldDB" id="A0A2N3Y270"/>
<organism evidence="2 3">
    <name type="scientific">Saccharopolyspora spinosa</name>
    <dbReference type="NCBI Taxonomy" id="60894"/>
    <lineage>
        <taxon>Bacteria</taxon>
        <taxon>Bacillati</taxon>
        <taxon>Actinomycetota</taxon>
        <taxon>Actinomycetes</taxon>
        <taxon>Pseudonocardiales</taxon>
        <taxon>Pseudonocardiaceae</taxon>
        <taxon>Saccharopolyspora</taxon>
    </lineage>
</organism>
<dbReference type="GO" id="GO:0003677">
    <property type="term" value="F:DNA binding"/>
    <property type="evidence" value="ECO:0007669"/>
    <property type="project" value="InterPro"/>
</dbReference>
<dbReference type="GO" id="GO:0032784">
    <property type="term" value="P:regulation of DNA-templated transcription elongation"/>
    <property type="evidence" value="ECO:0007669"/>
    <property type="project" value="InterPro"/>
</dbReference>